<dbReference type="RefSeq" id="WP_037264828.1">
    <property type="nucleotide sequence ID" value="NZ_JALZ01000023.1"/>
</dbReference>
<dbReference type="AlphaFoldDB" id="X7EEJ3"/>
<dbReference type="EMBL" id="JALZ01000023">
    <property type="protein sequence ID" value="ETX13538.1"/>
    <property type="molecule type" value="Genomic_DNA"/>
</dbReference>
<proteinExistence type="predicted"/>
<dbReference type="STRING" id="1449350.OCH239_09675"/>
<name>X7EEJ3_9RHOB</name>
<dbReference type="Proteomes" id="UP000022447">
    <property type="component" value="Unassembled WGS sequence"/>
</dbReference>
<dbReference type="OrthoDB" id="8480845at2"/>
<reference evidence="1 2" key="1">
    <citation type="submission" date="2014-01" db="EMBL/GenBank/DDBJ databases">
        <title>Roseivivax halodurans JCM 10272 Genome Sequencing.</title>
        <authorList>
            <person name="Lai Q."/>
            <person name="Li G."/>
            <person name="Shao Z."/>
        </authorList>
    </citation>
    <scope>NUCLEOTIDE SEQUENCE [LARGE SCALE GENOMIC DNA]</scope>
    <source>
        <strain evidence="1 2">JCM 10272</strain>
    </source>
</reference>
<gene>
    <name evidence="1" type="ORF">OCH239_09675</name>
</gene>
<sequence length="229" mass="25183">MFRRIDRVSHVGSLDPASRTERASLEGPCLSVSVNPEDWSCIARVSGPTWELSCPGALWLDAGNLPDADMAAIMSWAEAEGYAEPARIWRAWHFDGEADSWRYFSLPSRDAALAEIDADDADPDDEVPSETGDLVDWTPGWRLTERAMAALERRSDDLDGPGGAIILYAMLKLAPAEPGLVGIWWDEEYDPLSLSCPRGGILPGRIALFEIRDEYGAPPPFRTIEDPAP</sequence>
<evidence type="ECO:0000313" key="2">
    <source>
        <dbReference type="Proteomes" id="UP000022447"/>
    </source>
</evidence>
<keyword evidence="2" id="KW-1185">Reference proteome</keyword>
<accession>X7EEJ3</accession>
<protein>
    <submittedName>
        <fullName evidence="1">Uncharacterized protein</fullName>
    </submittedName>
</protein>
<evidence type="ECO:0000313" key="1">
    <source>
        <dbReference type="EMBL" id="ETX13538.1"/>
    </source>
</evidence>
<organism evidence="1 2">
    <name type="scientific">Roseivivax halodurans JCM 10272</name>
    <dbReference type="NCBI Taxonomy" id="1449350"/>
    <lineage>
        <taxon>Bacteria</taxon>
        <taxon>Pseudomonadati</taxon>
        <taxon>Pseudomonadota</taxon>
        <taxon>Alphaproteobacteria</taxon>
        <taxon>Rhodobacterales</taxon>
        <taxon>Roseobacteraceae</taxon>
        <taxon>Roseivivax</taxon>
    </lineage>
</organism>
<comment type="caution">
    <text evidence="1">The sequence shown here is derived from an EMBL/GenBank/DDBJ whole genome shotgun (WGS) entry which is preliminary data.</text>
</comment>